<protein>
    <submittedName>
        <fullName evidence="2">Helix-turn-helix domain-containing protein</fullName>
    </submittedName>
</protein>
<evidence type="ECO:0000259" key="1">
    <source>
        <dbReference type="Pfam" id="PF12728"/>
    </source>
</evidence>
<sequence>MTTADHRSPAEPLSRPLAVAPVSGFPAAVLVGVLAEHLPRVAEQVAAGRIHPDYLTQLREAYAALCEVAAQWRVWRRACAEAEATAAADDSAAALSTAAAEGLREIDTDAAAVVLKVTPNRVRQLCRAGQLPARKVGRTWMVPVGELRQMEVQRSGSV</sequence>
<comment type="caution">
    <text evidence="2">The sequence shown here is derived from an EMBL/GenBank/DDBJ whole genome shotgun (WGS) entry which is preliminary data.</text>
</comment>
<feature type="domain" description="Helix-turn-helix" evidence="1">
    <location>
        <begin position="107"/>
        <end position="149"/>
    </location>
</feature>
<dbReference type="Pfam" id="PF12728">
    <property type="entry name" value="HTH_17"/>
    <property type="match status" value="1"/>
</dbReference>
<keyword evidence="3" id="KW-1185">Reference proteome</keyword>
<evidence type="ECO:0000313" key="3">
    <source>
        <dbReference type="Proteomes" id="UP001290101"/>
    </source>
</evidence>
<dbReference type="Proteomes" id="UP001290101">
    <property type="component" value="Unassembled WGS sequence"/>
</dbReference>
<gene>
    <name evidence="2" type="ORF">U2F25_09435</name>
</gene>
<proteinExistence type="predicted"/>
<dbReference type="RefSeq" id="WP_322439976.1">
    <property type="nucleotide sequence ID" value="NZ_JAXOTQ010000009.1"/>
</dbReference>
<evidence type="ECO:0000313" key="2">
    <source>
        <dbReference type="EMBL" id="MDZ5489685.1"/>
    </source>
</evidence>
<organism evidence="2 3">
    <name type="scientific">Micromonospora sicca</name>
    <dbReference type="NCBI Taxonomy" id="2202420"/>
    <lineage>
        <taxon>Bacteria</taxon>
        <taxon>Bacillati</taxon>
        <taxon>Actinomycetota</taxon>
        <taxon>Actinomycetes</taxon>
        <taxon>Micromonosporales</taxon>
        <taxon>Micromonosporaceae</taxon>
        <taxon>Micromonospora</taxon>
    </lineage>
</organism>
<dbReference type="EMBL" id="JAXOTQ010000009">
    <property type="protein sequence ID" value="MDZ5489685.1"/>
    <property type="molecule type" value="Genomic_DNA"/>
</dbReference>
<name>A0ABU5JAS2_9ACTN</name>
<reference evidence="2 3" key="1">
    <citation type="submission" date="2023-12" db="EMBL/GenBank/DDBJ databases">
        <title>Micromonospora sp. nov., isolated from Atacama Desert.</title>
        <authorList>
            <person name="Carro L."/>
            <person name="Golinska P."/>
            <person name="Klenk H.-P."/>
            <person name="Goodfellow M."/>
        </authorList>
    </citation>
    <scope>NUCLEOTIDE SEQUENCE [LARGE SCALE GENOMIC DNA]</scope>
    <source>
        <strain evidence="2 3">4G53</strain>
    </source>
</reference>
<dbReference type="InterPro" id="IPR041657">
    <property type="entry name" value="HTH_17"/>
</dbReference>
<accession>A0ABU5JAS2</accession>